<evidence type="ECO:0000256" key="2">
    <source>
        <dbReference type="ARBA" id="ARBA00004818"/>
    </source>
</evidence>
<proteinExistence type="inferred from homology"/>
<dbReference type="EMBL" id="JBFSOO010000003">
    <property type="protein sequence ID" value="MEZ6852804.1"/>
    <property type="molecule type" value="Genomic_DNA"/>
</dbReference>
<comment type="pathway">
    <text evidence="2">Organic acid metabolism; glycolate biosynthesis; glycolate from 2-phosphoglycolate: step 1/1.</text>
</comment>
<dbReference type="PANTHER" id="PTHR43434:SF1">
    <property type="entry name" value="PHOSPHOGLYCOLATE PHOSPHATASE"/>
    <property type="match status" value="1"/>
</dbReference>
<dbReference type="Gene3D" id="1.10.150.240">
    <property type="entry name" value="Putative phosphatase, domain 2"/>
    <property type="match status" value="1"/>
</dbReference>
<comment type="catalytic activity">
    <reaction evidence="1">
        <text>2-phosphoglycolate + H2O = glycolate + phosphate</text>
        <dbReference type="Rhea" id="RHEA:14369"/>
        <dbReference type="ChEBI" id="CHEBI:15377"/>
        <dbReference type="ChEBI" id="CHEBI:29805"/>
        <dbReference type="ChEBI" id="CHEBI:43474"/>
        <dbReference type="ChEBI" id="CHEBI:58033"/>
        <dbReference type="EC" id="3.1.3.18"/>
    </reaction>
</comment>
<reference evidence="6 7" key="1">
    <citation type="submission" date="2016-11" db="EMBL/GenBank/DDBJ databases">
        <authorList>
            <person name="Varghese N."/>
            <person name="Submissions S."/>
        </authorList>
    </citation>
    <scope>NUCLEOTIDE SEQUENCE [LARGE SCALE GENOMIC DNA]</scope>
    <source>
        <strain evidence="6 7">DSM 17919</strain>
    </source>
</reference>
<reference evidence="5 8" key="2">
    <citation type="submission" date="2024-07" db="EMBL/GenBank/DDBJ databases">
        <title>Active virus-host system and metabolic interactions in a Lokiarchaeon culture.</title>
        <authorList>
            <person name="Ponce Toledo R.I."/>
            <person name="Rodrigues Oliveira T."/>
            <person name="Schleper C."/>
        </authorList>
    </citation>
    <scope>NUCLEOTIDE SEQUENCE [LARGE SCALE GENOMIC DNA]</scope>
    <source>
        <strain evidence="5 8">B35</strain>
    </source>
</reference>
<dbReference type="NCBIfam" id="TIGR01549">
    <property type="entry name" value="HAD-SF-IA-v1"/>
    <property type="match status" value="1"/>
</dbReference>
<dbReference type="InterPro" id="IPR023214">
    <property type="entry name" value="HAD_sf"/>
</dbReference>
<dbReference type="InterPro" id="IPR006439">
    <property type="entry name" value="HAD-SF_hydro_IA"/>
</dbReference>
<dbReference type="Proteomes" id="UP000184001">
    <property type="component" value="Unassembled WGS sequence"/>
</dbReference>
<dbReference type="Gene3D" id="3.40.50.1000">
    <property type="entry name" value="HAD superfamily/HAD-like"/>
    <property type="match status" value="1"/>
</dbReference>
<name>A0A8G2C8H5_9BACT</name>
<dbReference type="InterPro" id="IPR050155">
    <property type="entry name" value="HAD-like_hydrolase_sf"/>
</dbReference>
<dbReference type="InterPro" id="IPR023198">
    <property type="entry name" value="PGP-like_dom2"/>
</dbReference>
<evidence type="ECO:0000313" key="7">
    <source>
        <dbReference type="Proteomes" id="UP000184001"/>
    </source>
</evidence>
<protein>
    <recommendedName>
        <fullName evidence="4">phosphoglycolate phosphatase</fullName>
        <ecNumber evidence="4">3.1.3.18</ecNumber>
    </recommendedName>
</protein>
<keyword evidence="8" id="KW-1185">Reference proteome</keyword>
<organism evidence="6 7">
    <name type="scientific">Halodesulfovibrio aestuarii</name>
    <dbReference type="NCBI Taxonomy" id="126333"/>
    <lineage>
        <taxon>Bacteria</taxon>
        <taxon>Pseudomonadati</taxon>
        <taxon>Thermodesulfobacteriota</taxon>
        <taxon>Desulfovibrionia</taxon>
        <taxon>Desulfovibrionales</taxon>
        <taxon>Desulfovibrionaceae</taxon>
        <taxon>Halodesulfovibrio</taxon>
    </lineage>
</organism>
<dbReference type="InterPro" id="IPR036412">
    <property type="entry name" value="HAD-like_sf"/>
</dbReference>
<keyword evidence="5" id="KW-0378">Hydrolase</keyword>
<dbReference type="GO" id="GO:0005829">
    <property type="term" value="C:cytosol"/>
    <property type="evidence" value="ECO:0007669"/>
    <property type="project" value="TreeGrafter"/>
</dbReference>
<dbReference type="EC" id="3.1.3.18" evidence="4"/>
<dbReference type="GO" id="GO:0006281">
    <property type="term" value="P:DNA repair"/>
    <property type="evidence" value="ECO:0007669"/>
    <property type="project" value="TreeGrafter"/>
</dbReference>
<evidence type="ECO:0000256" key="1">
    <source>
        <dbReference type="ARBA" id="ARBA00000830"/>
    </source>
</evidence>
<dbReference type="Pfam" id="PF00702">
    <property type="entry name" value="Hydrolase"/>
    <property type="match status" value="1"/>
</dbReference>
<comment type="similarity">
    <text evidence="3">Belongs to the HAD-like hydrolase superfamily. CbbY/CbbZ/Gph/YieH family.</text>
</comment>
<dbReference type="GO" id="GO:0008967">
    <property type="term" value="F:phosphoglycolate phosphatase activity"/>
    <property type="evidence" value="ECO:0007669"/>
    <property type="project" value="UniProtKB-EC"/>
</dbReference>
<dbReference type="SFLD" id="SFLDS00003">
    <property type="entry name" value="Haloacid_Dehalogenase"/>
    <property type="match status" value="1"/>
</dbReference>
<comment type="caution">
    <text evidence="6">The sequence shown here is derived from an EMBL/GenBank/DDBJ whole genome shotgun (WGS) entry which is preliminary data.</text>
</comment>
<dbReference type="Proteomes" id="UP001568358">
    <property type="component" value="Unassembled WGS sequence"/>
</dbReference>
<dbReference type="RefSeq" id="WP_020002204.1">
    <property type="nucleotide sequence ID" value="NZ_CP192219.1"/>
</dbReference>
<evidence type="ECO:0000313" key="6">
    <source>
        <dbReference type="EMBL" id="SHI81611.1"/>
    </source>
</evidence>
<sequence>MSNSLEFSAAIFDLDGTLLYTLEEIAAATNGALARLGYPEHPVSAYCRFVGGGAKKLAWRALPEEKQCPETQEALYTVLIEEFERVLNTLARPYDGVLEMLAAFSAAGKQLAILSNKPDELTKNTVAKLLPGVDFLAVQGGLADVPLKPVPDSALAIAAMMNLDPAQIIFVGDSDVDIQTARNSGMIPVGAAWGFRGAEELKAAGASIVLDAPAELQSLLA</sequence>
<evidence type="ECO:0000256" key="3">
    <source>
        <dbReference type="ARBA" id="ARBA00006171"/>
    </source>
</evidence>
<dbReference type="AlphaFoldDB" id="A0A8G2C8H5"/>
<dbReference type="PANTHER" id="PTHR43434">
    <property type="entry name" value="PHOSPHOGLYCOLATE PHOSPHATASE"/>
    <property type="match status" value="1"/>
</dbReference>
<gene>
    <name evidence="5" type="ORF">AB2Z07_04535</name>
    <name evidence="6" type="ORF">SAMN05660830_01090</name>
</gene>
<evidence type="ECO:0000313" key="8">
    <source>
        <dbReference type="Proteomes" id="UP001568358"/>
    </source>
</evidence>
<dbReference type="SFLD" id="SFLDG01129">
    <property type="entry name" value="C1.5:_HAD__Beta-PGM__Phosphata"/>
    <property type="match status" value="1"/>
</dbReference>
<dbReference type="SUPFAM" id="SSF56784">
    <property type="entry name" value="HAD-like"/>
    <property type="match status" value="1"/>
</dbReference>
<dbReference type="EMBL" id="FQZR01000002">
    <property type="protein sequence ID" value="SHI81611.1"/>
    <property type="molecule type" value="Genomic_DNA"/>
</dbReference>
<evidence type="ECO:0000256" key="4">
    <source>
        <dbReference type="ARBA" id="ARBA00013078"/>
    </source>
</evidence>
<accession>A0A8G2C8H5</accession>
<evidence type="ECO:0000313" key="5">
    <source>
        <dbReference type="EMBL" id="MEZ6852804.1"/>
    </source>
</evidence>